<dbReference type="PROSITE" id="PS51327">
    <property type="entry name" value="DICER_DSRBF"/>
    <property type="match status" value="1"/>
</dbReference>
<feature type="compositionally biased region" description="Basic and acidic residues" evidence="16">
    <location>
        <begin position="1436"/>
        <end position="1452"/>
    </location>
</feature>
<dbReference type="Pfam" id="PF00636">
    <property type="entry name" value="Ribonuclease_3"/>
    <property type="match status" value="2"/>
</dbReference>
<dbReference type="InterPro" id="IPR014720">
    <property type="entry name" value="dsRBD_dom"/>
</dbReference>
<evidence type="ECO:0000313" key="22">
    <source>
        <dbReference type="EMBL" id="KAF6237891.1"/>
    </source>
</evidence>
<feature type="compositionally biased region" description="Acidic residues" evidence="16">
    <location>
        <begin position="1481"/>
        <end position="1492"/>
    </location>
</feature>
<proteinExistence type="inferred from homology"/>
<dbReference type="PANTHER" id="PTHR14950:SF37">
    <property type="entry name" value="ENDORIBONUCLEASE DICER"/>
    <property type="match status" value="1"/>
</dbReference>
<dbReference type="SMART" id="SM00490">
    <property type="entry name" value="HELICc"/>
    <property type="match status" value="1"/>
</dbReference>
<keyword evidence="3" id="KW-0930">Antiviral protein</keyword>
<evidence type="ECO:0000259" key="20">
    <source>
        <dbReference type="PROSITE" id="PS51194"/>
    </source>
</evidence>
<evidence type="ECO:0000256" key="1">
    <source>
        <dbReference type="ARBA" id="ARBA00001936"/>
    </source>
</evidence>
<protein>
    <recommendedName>
        <fullName evidence="24">Dicer-like protein 2</fullName>
    </recommendedName>
</protein>
<keyword evidence="12" id="KW-0051">Antiviral defense</keyword>
<keyword evidence="5" id="KW-0677">Repeat</keyword>
<dbReference type="InterPro" id="IPR001650">
    <property type="entry name" value="Helicase_C-like"/>
</dbReference>
<dbReference type="Gene3D" id="1.10.1520.10">
    <property type="entry name" value="Ribonuclease III domain"/>
    <property type="match status" value="2"/>
</dbReference>
<dbReference type="GeneID" id="59285757"/>
<dbReference type="SUPFAM" id="SSF52540">
    <property type="entry name" value="P-loop containing nucleoside triphosphate hydrolases"/>
    <property type="match status" value="1"/>
</dbReference>
<dbReference type="Gene3D" id="3.40.50.300">
    <property type="entry name" value="P-loop containing nucleotide triphosphate hydrolases"/>
    <property type="match status" value="2"/>
</dbReference>
<evidence type="ECO:0000256" key="6">
    <source>
        <dbReference type="ARBA" id="ARBA00022741"/>
    </source>
</evidence>
<dbReference type="RefSeq" id="XP_037167209.1">
    <property type="nucleotide sequence ID" value="XM_037306016.1"/>
</dbReference>
<evidence type="ECO:0000259" key="17">
    <source>
        <dbReference type="PROSITE" id="PS50137"/>
    </source>
</evidence>
<dbReference type="GO" id="GO:0005634">
    <property type="term" value="C:nucleus"/>
    <property type="evidence" value="ECO:0007669"/>
    <property type="project" value="TreeGrafter"/>
</dbReference>
<dbReference type="GO" id="GO:0003723">
    <property type="term" value="F:RNA binding"/>
    <property type="evidence" value="ECO:0007669"/>
    <property type="project" value="UniProtKB-UniRule"/>
</dbReference>
<dbReference type="InterPro" id="IPR038248">
    <property type="entry name" value="Dicer_dimer_sf"/>
</dbReference>
<dbReference type="SMART" id="SM00535">
    <property type="entry name" value="RIBOc"/>
    <property type="match status" value="2"/>
</dbReference>
<evidence type="ECO:0000256" key="13">
    <source>
        <dbReference type="ARBA" id="ARBA00023211"/>
    </source>
</evidence>
<dbReference type="SUPFAM" id="SSF69065">
    <property type="entry name" value="RNase III domain-like"/>
    <property type="match status" value="2"/>
</dbReference>
<evidence type="ECO:0000256" key="9">
    <source>
        <dbReference type="ARBA" id="ARBA00022840"/>
    </source>
</evidence>
<evidence type="ECO:0000259" key="18">
    <source>
        <dbReference type="PROSITE" id="PS50142"/>
    </source>
</evidence>
<comment type="cofactor">
    <cofactor evidence="1">
        <name>Mn(2+)</name>
        <dbReference type="ChEBI" id="CHEBI:29035"/>
    </cofactor>
</comment>
<feature type="domain" description="Helicase C-terminal" evidence="20">
    <location>
        <begin position="387"/>
        <end position="552"/>
    </location>
</feature>
<evidence type="ECO:0000256" key="3">
    <source>
        <dbReference type="ARBA" id="ARBA00022721"/>
    </source>
</evidence>
<comment type="cofactor">
    <cofactor evidence="2">
        <name>Mg(2+)</name>
        <dbReference type="ChEBI" id="CHEBI:18420"/>
    </cofactor>
</comment>
<keyword evidence="9" id="KW-0067">ATP-binding</keyword>
<dbReference type="GO" id="GO:0050688">
    <property type="term" value="P:regulation of defense response to virus"/>
    <property type="evidence" value="ECO:0007669"/>
    <property type="project" value="UniProtKB-KW"/>
</dbReference>
<keyword evidence="10" id="KW-0460">Magnesium</keyword>
<dbReference type="InterPro" id="IPR014001">
    <property type="entry name" value="Helicase_ATP-bd"/>
</dbReference>
<dbReference type="PANTHER" id="PTHR14950">
    <property type="entry name" value="DICER-RELATED"/>
    <property type="match status" value="1"/>
</dbReference>
<comment type="similarity">
    <text evidence="15">Belongs to the helicase family. Dicer subfamily.</text>
</comment>
<dbReference type="InterPro" id="IPR011545">
    <property type="entry name" value="DEAD/DEAH_box_helicase_dom"/>
</dbReference>
<evidence type="ECO:0000256" key="12">
    <source>
        <dbReference type="ARBA" id="ARBA00023118"/>
    </source>
</evidence>
<keyword evidence="23" id="KW-1185">Reference proteome</keyword>
<dbReference type="InterPro" id="IPR000999">
    <property type="entry name" value="RNase_III_dom"/>
</dbReference>
<dbReference type="PROSITE" id="PS51194">
    <property type="entry name" value="HELICASE_CTER"/>
    <property type="match status" value="1"/>
</dbReference>
<keyword evidence="7" id="KW-0378">Hydrolase</keyword>
<dbReference type="GO" id="GO:0005737">
    <property type="term" value="C:cytoplasm"/>
    <property type="evidence" value="ECO:0007669"/>
    <property type="project" value="TreeGrafter"/>
</dbReference>
<dbReference type="CDD" id="cd00593">
    <property type="entry name" value="RIBOc"/>
    <property type="match status" value="2"/>
</dbReference>
<evidence type="ECO:0000256" key="11">
    <source>
        <dbReference type="ARBA" id="ARBA00022884"/>
    </source>
</evidence>
<dbReference type="GO" id="GO:0030422">
    <property type="term" value="P:siRNA processing"/>
    <property type="evidence" value="ECO:0007669"/>
    <property type="project" value="TreeGrafter"/>
</dbReference>
<sequence length="1492" mass="165792">MSSPNLLSTVELSGRNVVVHEEPTVHNGLSGLDRAFQPRSYQLEMLEESMRRNIIVAMDTGSGKTFVAILRIQAELERCPSGKLVWFCVPTVALAIQQHDALSTQLPAFQARVLSGADNVEFWTEQCIWDDVLKGIDIVISTHQVLLDALVHGFVQMNQLALLVFDEAHSCTGNHPSSRILRDFYHASPTEARPSILGLSASPVVNSKAGNLGLLESNLNAFSRTPKIHRDEMLQFVHQPELIKLVYLPNGPQFIAPQALESLRKVYEGLDIEQDPWIIKMKSDPSTCNAKALNKALISNRTYCHDQIKGLYDKALAVQHELGSFATEYYIRQCVAKLRRGAGQGSVIEGLEDREKIYLRRKFAEVVVFERDGCPLESHHITPKVRSLIQCLWNMDSTTFSGLIFVRTRAEVAVLSHILSIQAPWFKVATFVGESGFSGRRNTVGDLVDLKNQKGTLDDLRFGRKNLIVTTNALEEGIDVSACNVVICFNKPPNLKSFIQRRGRARRAASKYIIMFEDDGLQNSAVSTWLELEDEMRRTYMDELRLFQKIQRLESVEETADRIFLVQSSGARLTLDDAVQHLYHFCAVLPAAPYVDPNPIFTFEEHSSGGDGKSISAKVLLPNSVDASVRSACSKSTWITEKMARKDAAFEAYKALHHAGLVNDNLLPLGHVDEAVDEAYGAVEKRPSIVKVSDQIDVWPSVAQCWNDSAHIYGSLVKIAGQSQVRTDMIMLLPVRTPVIAGTTDLYWDQNTTFQLVIEPESTILSPAVTASAAQITFLLLESVFRGRVDYGRYDFTALFMPSNGMDRLTWLSSHSGALKAEDLCDQDVGRDVGLIRDLSHNGTLHIFQDVIYPSLEDTLPDDTTKALQNKNTEPCLLEKTQCQPSECVHDGSMQLDRADSSHCVYLEVKRLPKRADFLHPVPSGNASFAKQSGLQRLPANECEVGRLPFSYSRFAMFVPSILHKVQVAMIVERLCNTVLSPLQFQDRSLVTTAISASSAHEATDYQRLETLGDSVLKYMTSLTLMAEHLNYHEGILSHKKDHIVSNSSLATAAMRTGLDRFIITKPFTGQKWRPLYNGRLAANQLERTREMSTKTLADVVEALIGASYLDGGSQKAATCLEVFLPEVPWSIALRASQILYGVYKLQVPVSNHVVEAEKVISHDFSLKALVVEALTHPSHYGPNTSSSYQRLEYCGDAILDIIVTTTAFARNPPLPTHKLHLIRAALVNSNFLGFLCLTLSTSISRFEVLGNVSQSISTTGVSRPFYLWQSMRHASPSVGLAQQDCLTRYKLFHTTISSSLAHGNHYPWTALARLQPPKFFSDIVESILGAIYIDTHGSLSECESFLEHLGLMPYLRRVLDNEIAILHPKEELGQLADQDKVRYVLGKEGEEGEERLTCTVIVGERSILRIGDGFSTMEVQTRAADEACNILRRERSSSGHGGCKEVVKVTRADGQGGDDETLSEDEDEVKEGQITGGAEYDSDEIMTADEC</sequence>
<evidence type="ECO:0008006" key="24">
    <source>
        <dbReference type="Google" id="ProtNLM"/>
    </source>
</evidence>
<evidence type="ECO:0000256" key="8">
    <source>
        <dbReference type="ARBA" id="ARBA00022806"/>
    </source>
</evidence>
<keyword evidence="13" id="KW-0464">Manganese</keyword>
<feature type="domain" description="DRBM" evidence="17">
    <location>
        <begin position="1368"/>
        <end position="1434"/>
    </location>
</feature>
<dbReference type="GO" id="GO:0046872">
    <property type="term" value="F:metal ion binding"/>
    <property type="evidence" value="ECO:0007669"/>
    <property type="project" value="UniProtKB-KW"/>
</dbReference>
<dbReference type="GO" id="GO:0005524">
    <property type="term" value="F:ATP binding"/>
    <property type="evidence" value="ECO:0007669"/>
    <property type="project" value="UniProtKB-KW"/>
</dbReference>
<dbReference type="InterPro" id="IPR027417">
    <property type="entry name" value="P-loop_NTPase"/>
</dbReference>
<feature type="domain" description="RNase III" evidence="18">
    <location>
        <begin position="1154"/>
        <end position="1337"/>
    </location>
</feature>
<dbReference type="GO" id="GO:0004525">
    <property type="term" value="F:ribonuclease III activity"/>
    <property type="evidence" value="ECO:0007669"/>
    <property type="project" value="InterPro"/>
</dbReference>
<dbReference type="PROSITE" id="PS50137">
    <property type="entry name" value="DS_RBD"/>
    <property type="match status" value="1"/>
</dbReference>
<dbReference type="OrthoDB" id="416741at2759"/>
<keyword evidence="6" id="KW-0547">Nucleotide-binding</keyword>
<dbReference type="FunFam" id="1.10.1520.10:FF:000032">
    <property type="entry name" value="Dicer-like protein 2"/>
    <property type="match status" value="1"/>
</dbReference>
<dbReference type="Pfam" id="PF03368">
    <property type="entry name" value="Dicer_dimer"/>
    <property type="match status" value="1"/>
</dbReference>
<name>A0A8H6G064_9LECA</name>
<dbReference type="SMART" id="SM00487">
    <property type="entry name" value="DEXDc"/>
    <property type="match status" value="1"/>
</dbReference>
<evidence type="ECO:0000256" key="7">
    <source>
        <dbReference type="ARBA" id="ARBA00022801"/>
    </source>
</evidence>
<feature type="domain" description="Helicase ATP-binding" evidence="19">
    <location>
        <begin position="45"/>
        <end position="221"/>
    </location>
</feature>
<reference evidence="22 23" key="1">
    <citation type="journal article" date="2020" name="Genomics">
        <title>Complete, high-quality genomes from long-read metagenomic sequencing of two wolf lichen thalli reveals enigmatic genome architecture.</title>
        <authorList>
            <person name="McKenzie S.K."/>
            <person name="Walston R.F."/>
            <person name="Allen J.L."/>
        </authorList>
    </citation>
    <scope>NUCLEOTIDE SEQUENCE [LARGE SCALE GENOMIC DNA]</scope>
    <source>
        <strain evidence="22">WasteWater2</strain>
    </source>
</reference>
<evidence type="ECO:0000256" key="10">
    <source>
        <dbReference type="ARBA" id="ARBA00022842"/>
    </source>
</evidence>
<dbReference type="Gene3D" id="3.30.160.380">
    <property type="entry name" value="Dicer dimerisation domain"/>
    <property type="match status" value="1"/>
</dbReference>
<evidence type="ECO:0000256" key="2">
    <source>
        <dbReference type="ARBA" id="ARBA00001946"/>
    </source>
</evidence>
<accession>A0A8H6G064</accession>
<evidence type="ECO:0000256" key="4">
    <source>
        <dbReference type="ARBA" id="ARBA00022723"/>
    </source>
</evidence>
<evidence type="ECO:0000259" key="21">
    <source>
        <dbReference type="PROSITE" id="PS51327"/>
    </source>
</evidence>
<evidence type="ECO:0000259" key="19">
    <source>
        <dbReference type="PROSITE" id="PS51192"/>
    </source>
</evidence>
<dbReference type="InterPro" id="IPR005034">
    <property type="entry name" value="Dicer_dimerisation"/>
</dbReference>
<dbReference type="Proteomes" id="UP000578531">
    <property type="component" value="Unassembled WGS sequence"/>
</dbReference>
<dbReference type="CDD" id="cd18034">
    <property type="entry name" value="DEXHc_dicer"/>
    <property type="match status" value="1"/>
</dbReference>
<dbReference type="PROSITE" id="PS51192">
    <property type="entry name" value="HELICASE_ATP_BIND_1"/>
    <property type="match status" value="1"/>
</dbReference>
<evidence type="ECO:0000256" key="14">
    <source>
        <dbReference type="ARBA" id="ARBA00025403"/>
    </source>
</evidence>
<feature type="region of interest" description="Disordered" evidence="16">
    <location>
        <begin position="1436"/>
        <end position="1492"/>
    </location>
</feature>
<evidence type="ECO:0000256" key="16">
    <source>
        <dbReference type="SAM" id="MobiDB-lite"/>
    </source>
</evidence>
<dbReference type="GO" id="GO:0004386">
    <property type="term" value="F:helicase activity"/>
    <property type="evidence" value="ECO:0007669"/>
    <property type="project" value="UniProtKB-KW"/>
</dbReference>
<dbReference type="PROSITE" id="PS50142">
    <property type="entry name" value="RNASE_3_2"/>
    <property type="match status" value="2"/>
</dbReference>
<evidence type="ECO:0000256" key="5">
    <source>
        <dbReference type="ARBA" id="ARBA00022737"/>
    </source>
</evidence>
<feature type="compositionally biased region" description="Acidic residues" evidence="16">
    <location>
        <begin position="1457"/>
        <end position="1470"/>
    </location>
</feature>
<feature type="domain" description="RNase III" evidence="18">
    <location>
        <begin position="983"/>
        <end position="1113"/>
    </location>
</feature>
<comment type="caution">
    <text evidence="22">The sequence shown here is derived from an EMBL/GenBank/DDBJ whole genome shotgun (WGS) entry which is preliminary data.</text>
</comment>
<evidence type="ECO:0000313" key="23">
    <source>
        <dbReference type="Proteomes" id="UP000578531"/>
    </source>
</evidence>
<dbReference type="InterPro" id="IPR036389">
    <property type="entry name" value="RNase_III_sf"/>
</dbReference>
<evidence type="ECO:0000256" key="15">
    <source>
        <dbReference type="PROSITE-ProRule" id="PRU00657"/>
    </source>
</evidence>
<gene>
    <name evidence="22" type="ORF">HO173_004092</name>
</gene>
<dbReference type="Pfam" id="PF00271">
    <property type="entry name" value="Helicase_C"/>
    <property type="match status" value="1"/>
</dbReference>
<dbReference type="EMBL" id="JACCJC010000012">
    <property type="protein sequence ID" value="KAF6237891.1"/>
    <property type="molecule type" value="Genomic_DNA"/>
</dbReference>
<comment type="function">
    <text evidence="14">Dicer-like endonuclease involved in cleaving double-stranded RNA in the RNA interference (RNAi) pathway. Produces 21 to 25 bp dsRNAs (siRNAs) which target the selective destruction of homologous RNAs leading to sequence-specific suppression of gene expression, called post-transcriptional gene silencing (PTGS). Part of a broad host defense response against viral infection and transposons.</text>
</comment>
<feature type="domain" description="Dicer dsRNA-binding fold" evidence="21">
    <location>
        <begin position="578"/>
        <end position="676"/>
    </location>
</feature>
<dbReference type="Pfam" id="PF00270">
    <property type="entry name" value="DEAD"/>
    <property type="match status" value="1"/>
</dbReference>
<organism evidence="22 23">
    <name type="scientific">Letharia columbiana</name>
    <dbReference type="NCBI Taxonomy" id="112416"/>
    <lineage>
        <taxon>Eukaryota</taxon>
        <taxon>Fungi</taxon>
        <taxon>Dikarya</taxon>
        <taxon>Ascomycota</taxon>
        <taxon>Pezizomycotina</taxon>
        <taxon>Lecanoromycetes</taxon>
        <taxon>OSLEUM clade</taxon>
        <taxon>Lecanoromycetidae</taxon>
        <taxon>Lecanorales</taxon>
        <taxon>Lecanorineae</taxon>
        <taxon>Parmeliaceae</taxon>
        <taxon>Letharia</taxon>
    </lineage>
</organism>
<keyword evidence="8" id="KW-0347">Helicase</keyword>
<keyword evidence="11 15" id="KW-0694">RNA-binding</keyword>
<keyword evidence="4" id="KW-0479">Metal-binding</keyword>
<dbReference type="GO" id="GO:0051607">
    <property type="term" value="P:defense response to virus"/>
    <property type="evidence" value="ECO:0007669"/>
    <property type="project" value="UniProtKB-KW"/>
</dbReference>